<organism evidence="1">
    <name type="scientific">Arundo donax</name>
    <name type="common">Giant reed</name>
    <name type="synonym">Donax arundinaceus</name>
    <dbReference type="NCBI Taxonomy" id="35708"/>
    <lineage>
        <taxon>Eukaryota</taxon>
        <taxon>Viridiplantae</taxon>
        <taxon>Streptophyta</taxon>
        <taxon>Embryophyta</taxon>
        <taxon>Tracheophyta</taxon>
        <taxon>Spermatophyta</taxon>
        <taxon>Magnoliopsida</taxon>
        <taxon>Liliopsida</taxon>
        <taxon>Poales</taxon>
        <taxon>Poaceae</taxon>
        <taxon>PACMAD clade</taxon>
        <taxon>Arundinoideae</taxon>
        <taxon>Arundineae</taxon>
        <taxon>Arundo</taxon>
    </lineage>
</organism>
<reference evidence="1" key="1">
    <citation type="submission" date="2014-09" db="EMBL/GenBank/DDBJ databases">
        <authorList>
            <person name="Magalhaes I.L.F."/>
            <person name="Oliveira U."/>
            <person name="Santos F.R."/>
            <person name="Vidigal T.H.D.A."/>
            <person name="Brescovit A.D."/>
            <person name="Santos A.J."/>
        </authorList>
    </citation>
    <scope>NUCLEOTIDE SEQUENCE</scope>
    <source>
        <tissue evidence="1">Shoot tissue taken approximately 20 cm above the soil surface</tissue>
    </source>
</reference>
<name>A0A0A9BFG4_ARUDO</name>
<reference evidence="1" key="2">
    <citation type="journal article" date="2015" name="Data Brief">
        <title>Shoot transcriptome of the giant reed, Arundo donax.</title>
        <authorList>
            <person name="Barrero R.A."/>
            <person name="Guerrero F.D."/>
            <person name="Moolhuijzen P."/>
            <person name="Goolsby J.A."/>
            <person name="Tidwell J."/>
            <person name="Bellgard S.E."/>
            <person name="Bellgard M.I."/>
        </authorList>
    </citation>
    <scope>NUCLEOTIDE SEQUENCE</scope>
    <source>
        <tissue evidence="1">Shoot tissue taken approximately 20 cm above the soil surface</tissue>
    </source>
</reference>
<proteinExistence type="predicted"/>
<dbReference type="AlphaFoldDB" id="A0A0A9BFG4"/>
<protein>
    <submittedName>
        <fullName evidence="1">Uncharacterized protein</fullName>
    </submittedName>
</protein>
<sequence>MSKDIILIGNRRVQKLVYLQTILFYNV</sequence>
<dbReference type="EMBL" id="GBRH01235829">
    <property type="protein sequence ID" value="JAD62066.1"/>
    <property type="molecule type" value="Transcribed_RNA"/>
</dbReference>
<accession>A0A0A9BFG4</accession>
<evidence type="ECO:0000313" key="1">
    <source>
        <dbReference type="EMBL" id="JAD62066.1"/>
    </source>
</evidence>